<dbReference type="EMBL" id="PYGC01000002">
    <property type="protein sequence ID" value="PSK84803.1"/>
    <property type="molecule type" value="Genomic_DNA"/>
</dbReference>
<dbReference type="Gene3D" id="3.20.20.80">
    <property type="entry name" value="Glycosidases"/>
    <property type="match status" value="1"/>
</dbReference>
<dbReference type="PANTHER" id="PTHR43405:SF1">
    <property type="entry name" value="GLYCOSYL HYDROLASE DIGH"/>
    <property type="match status" value="1"/>
</dbReference>
<dbReference type="InterPro" id="IPR017853">
    <property type="entry name" value="GH"/>
</dbReference>
<feature type="signal peptide" evidence="2">
    <location>
        <begin position="1"/>
        <end position="22"/>
    </location>
</feature>
<reference evidence="4 7" key="2">
    <citation type="submission" date="2019-10" db="EMBL/GenBank/DDBJ databases">
        <title>Prolixibacter strains distinguished by the presence of nitrate reductase genes were adept at nitrate-dependent anaerobic corrosion of metallic iron and carbon steel.</title>
        <authorList>
            <person name="Iino T."/>
            <person name="Shono N."/>
            <person name="Ito K."/>
            <person name="Nakamura R."/>
            <person name="Sueoka K."/>
            <person name="Harayama S."/>
            <person name="Ohkuma M."/>
        </authorList>
    </citation>
    <scope>NUCLEOTIDE SEQUENCE [LARGE SCALE GENOMIC DNA]</scope>
    <source>
        <strain evidence="4 7">MIC1-1</strain>
    </source>
</reference>
<dbReference type="Pfam" id="PF02638">
    <property type="entry name" value="GHL10"/>
    <property type="match status" value="1"/>
</dbReference>
<evidence type="ECO:0000313" key="4">
    <source>
        <dbReference type="EMBL" id="GET20968.1"/>
    </source>
</evidence>
<evidence type="ECO:0000259" key="3">
    <source>
        <dbReference type="Pfam" id="PF02638"/>
    </source>
</evidence>
<evidence type="ECO:0000313" key="6">
    <source>
        <dbReference type="Proteomes" id="UP000240621"/>
    </source>
</evidence>
<proteinExistence type="predicted"/>
<dbReference type="Proteomes" id="UP000240621">
    <property type="component" value="Unassembled WGS sequence"/>
</dbReference>
<accession>A0A2P8CIN7</accession>
<keyword evidence="7" id="KW-1185">Reference proteome</keyword>
<dbReference type="SUPFAM" id="SSF51445">
    <property type="entry name" value="(Trans)glycosidases"/>
    <property type="match status" value="1"/>
</dbReference>
<protein>
    <submittedName>
        <fullName evidence="4">UPF0748 protein YngK</fullName>
    </submittedName>
    <submittedName>
        <fullName evidence="5">Uncharacterized lipoprotein YddW (UPF0748 family)</fullName>
    </submittedName>
</protein>
<feature type="chain" id="PRO_5015178613" evidence="2">
    <location>
        <begin position="23"/>
        <end position="518"/>
    </location>
</feature>
<feature type="domain" description="Glycosyl hydrolase-like 10" evidence="3">
    <location>
        <begin position="36"/>
        <end position="352"/>
    </location>
</feature>
<gene>
    <name evidence="4" type="primary">yngK_1</name>
    <name evidence="5" type="ORF">CLV93_102594</name>
    <name evidence="4" type="ORF">JCM18694_12140</name>
</gene>
<name>A0A2P8CIN7_9BACT</name>
<dbReference type="OrthoDB" id="9773203at2"/>
<evidence type="ECO:0000256" key="2">
    <source>
        <dbReference type="SAM" id="SignalP"/>
    </source>
</evidence>
<evidence type="ECO:0000313" key="7">
    <source>
        <dbReference type="Proteomes" id="UP000396862"/>
    </source>
</evidence>
<dbReference type="InterPro" id="IPR003790">
    <property type="entry name" value="GHL10"/>
</dbReference>
<evidence type="ECO:0000313" key="5">
    <source>
        <dbReference type="EMBL" id="PSK84803.1"/>
    </source>
</evidence>
<dbReference type="InterPro" id="IPR013783">
    <property type="entry name" value="Ig-like_fold"/>
</dbReference>
<dbReference type="AlphaFoldDB" id="A0A2P8CIN7"/>
<dbReference type="EMBL" id="BLAU01000001">
    <property type="protein sequence ID" value="GET20968.1"/>
    <property type="molecule type" value="Genomic_DNA"/>
</dbReference>
<sequence length="518" mass="60587">MKPCRHAFILFIAVLLSIPAFAGNRNPETPVPPKREFRGVWVATVANIDWPSKPGLPVAKQKQEIIDLLNMNKRNGMNAVIVQIRPSADAFYPSELEPWSKYLEGTQGVAPKPFYDPLAFFIKEAHKRGMEFHAWLNPYRVKNDTLDTLAASNIVNQHPDWAWNYGKKMYFDPGNPHVRDFVTAVVRDIVKRYDVDAIHFDDYFYPYRVANQEFPDSTTFKKYPRGFAPDQIDDWRRDNVDLIIQQLSKAIKEVKPWVKFGISPFGVWRNKKDDPDGSNTNAGTTNYDGLYADIIKWQREGWIDYTLPQLYWRIGHPLVDFDELAHWWARHTYGRSMYIGQAVYRLDKHSKIPDWRTPAELTNQIKMIRSIPGLEGSAWFSSKHFARHLEGFQKELRDDYYRTPAIVPAMPWIDDKAPDAPSNLQVEKVKHGREITWKAPQTDDEMNKARFFAVYRCGKNDSIDVSNPEYLIDVTGEDGYFVKRRFLHIFRKKYYYKVTTLDRLNNESVPSERMMFKQ</sequence>
<dbReference type="Gene3D" id="2.60.40.10">
    <property type="entry name" value="Immunoglobulins"/>
    <property type="match status" value="1"/>
</dbReference>
<comment type="caution">
    <text evidence="5">The sequence shown here is derived from an EMBL/GenBank/DDBJ whole genome shotgun (WGS) entry which is preliminary data.</text>
</comment>
<dbReference type="RefSeq" id="WP_106541370.1">
    <property type="nucleotide sequence ID" value="NZ_BLAU01000001.1"/>
</dbReference>
<keyword evidence="5" id="KW-0449">Lipoprotein</keyword>
<evidence type="ECO:0000256" key="1">
    <source>
        <dbReference type="ARBA" id="ARBA00022729"/>
    </source>
</evidence>
<organism evidence="5 6">
    <name type="scientific">Prolixibacter denitrificans</name>
    <dbReference type="NCBI Taxonomy" id="1541063"/>
    <lineage>
        <taxon>Bacteria</taxon>
        <taxon>Pseudomonadati</taxon>
        <taxon>Bacteroidota</taxon>
        <taxon>Bacteroidia</taxon>
        <taxon>Marinilabiliales</taxon>
        <taxon>Prolixibacteraceae</taxon>
        <taxon>Prolixibacter</taxon>
    </lineage>
</organism>
<reference evidence="5 6" key="1">
    <citation type="submission" date="2018-03" db="EMBL/GenBank/DDBJ databases">
        <title>Genomic Encyclopedia of Archaeal and Bacterial Type Strains, Phase II (KMG-II): from individual species to whole genera.</title>
        <authorList>
            <person name="Goeker M."/>
        </authorList>
    </citation>
    <scope>NUCLEOTIDE SEQUENCE [LARGE SCALE GENOMIC DNA]</scope>
    <source>
        <strain evidence="5 6">DSM 27267</strain>
    </source>
</reference>
<dbReference type="Proteomes" id="UP000396862">
    <property type="component" value="Unassembled WGS sequence"/>
</dbReference>
<dbReference type="InterPro" id="IPR052177">
    <property type="entry name" value="Divisome_Glycosyl_Hydrolase"/>
</dbReference>
<keyword evidence="1 2" id="KW-0732">Signal</keyword>
<dbReference type="PANTHER" id="PTHR43405">
    <property type="entry name" value="GLYCOSYL HYDROLASE DIGH"/>
    <property type="match status" value="1"/>
</dbReference>